<evidence type="ECO:0000313" key="1">
    <source>
        <dbReference type="EMBL" id="KAK6638313.1"/>
    </source>
</evidence>
<comment type="caution">
    <text evidence="1">The sequence shown here is derived from an EMBL/GenBank/DDBJ whole genome shotgun (WGS) entry which is preliminary data.</text>
</comment>
<dbReference type="EMBL" id="JAWJWF010000002">
    <property type="protein sequence ID" value="KAK6638313.1"/>
    <property type="molecule type" value="Genomic_DNA"/>
</dbReference>
<reference evidence="1 2" key="1">
    <citation type="submission" date="2023-09" db="EMBL/GenBank/DDBJ databases">
        <title>Genomes of two closely related lineages of the louse Polyplax serrata with different host specificities.</title>
        <authorList>
            <person name="Martinu J."/>
            <person name="Tarabai H."/>
            <person name="Stefka J."/>
            <person name="Hypsa V."/>
        </authorList>
    </citation>
    <scope>NUCLEOTIDE SEQUENCE [LARGE SCALE GENOMIC DNA]</scope>
    <source>
        <strain evidence="1">98ZLc_SE</strain>
    </source>
</reference>
<dbReference type="Proteomes" id="UP001359485">
    <property type="component" value="Unassembled WGS sequence"/>
</dbReference>
<gene>
    <name evidence="1" type="ORF">RUM44_008742</name>
</gene>
<organism evidence="1 2">
    <name type="scientific">Polyplax serrata</name>
    <name type="common">Common mouse louse</name>
    <dbReference type="NCBI Taxonomy" id="468196"/>
    <lineage>
        <taxon>Eukaryota</taxon>
        <taxon>Metazoa</taxon>
        <taxon>Ecdysozoa</taxon>
        <taxon>Arthropoda</taxon>
        <taxon>Hexapoda</taxon>
        <taxon>Insecta</taxon>
        <taxon>Pterygota</taxon>
        <taxon>Neoptera</taxon>
        <taxon>Paraneoptera</taxon>
        <taxon>Psocodea</taxon>
        <taxon>Troctomorpha</taxon>
        <taxon>Phthiraptera</taxon>
        <taxon>Anoplura</taxon>
        <taxon>Polyplacidae</taxon>
        <taxon>Polyplax</taxon>
    </lineage>
</organism>
<accession>A0ABR1B947</accession>
<keyword evidence="2" id="KW-1185">Reference proteome</keyword>
<proteinExistence type="predicted"/>
<evidence type="ECO:0000313" key="2">
    <source>
        <dbReference type="Proteomes" id="UP001359485"/>
    </source>
</evidence>
<name>A0ABR1B947_POLSC</name>
<protein>
    <submittedName>
        <fullName evidence="1">Uncharacterized protein</fullName>
    </submittedName>
</protein>
<sequence>MKTFSSVGSVKNEWCLWGKKQQLFARGKQKAPQILILKHTTTGQRDPNIRTYETCKYMSQIINCYVNKTCFLGFLTRNTSRRYEKLQENEINDLVSEKQTKNKNTLVKKNDGQKVENGALIGGGRTFWQADETQRKDWRSNIVHGGETTSKEKHYYL</sequence>